<dbReference type="PANTHER" id="PTHR43404:SF2">
    <property type="entry name" value="LIPOPOLYSACCHARIDE CHOLINEPHOSPHOTRANSFERASE LICD"/>
    <property type="match status" value="1"/>
</dbReference>
<dbReference type="RefSeq" id="WP_204475605.1">
    <property type="nucleotide sequence ID" value="NZ_JACJJW010000014.1"/>
</dbReference>
<proteinExistence type="predicted"/>
<evidence type="ECO:0000313" key="2">
    <source>
        <dbReference type="EMBL" id="MBM6758420.1"/>
    </source>
</evidence>
<organism evidence="2 3">
    <name type="scientific">Bacteroides mediterraneensis</name>
    <dbReference type="NCBI Taxonomy" id="1841856"/>
    <lineage>
        <taxon>Bacteria</taxon>
        <taxon>Pseudomonadati</taxon>
        <taxon>Bacteroidota</taxon>
        <taxon>Bacteroidia</taxon>
        <taxon>Bacteroidales</taxon>
        <taxon>Bacteroidaceae</taxon>
        <taxon>Bacteroides</taxon>
    </lineage>
</organism>
<gene>
    <name evidence="2" type="ORF">H6A31_06945</name>
</gene>
<reference evidence="2 3" key="1">
    <citation type="journal article" date="2021" name="Sci. Rep.">
        <title>The distribution of antibiotic resistance genes in chicken gut microbiota commensals.</title>
        <authorList>
            <person name="Juricova H."/>
            <person name="Matiasovicova J."/>
            <person name="Kubasova T."/>
            <person name="Cejkova D."/>
            <person name="Rychlik I."/>
        </authorList>
    </citation>
    <scope>NUCLEOTIDE SEQUENCE [LARGE SCALE GENOMIC DNA]</scope>
    <source>
        <strain evidence="2 3">An801</strain>
    </source>
</reference>
<accession>A0ABS2EUR1</accession>
<dbReference type="Pfam" id="PF04991">
    <property type="entry name" value="LicD"/>
    <property type="match status" value="1"/>
</dbReference>
<dbReference type="InterPro" id="IPR052942">
    <property type="entry name" value="LPS_cholinephosphotransferase"/>
</dbReference>
<keyword evidence="3" id="KW-1185">Reference proteome</keyword>
<evidence type="ECO:0000259" key="1">
    <source>
        <dbReference type="Pfam" id="PF04991"/>
    </source>
</evidence>
<protein>
    <submittedName>
        <fullName evidence="2">LicD family protein</fullName>
    </submittedName>
</protein>
<dbReference type="Proteomes" id="UP000703295">
    <property type="component" value="Unassembled WGS sequence"/>
</dbReference>
<dbReference type="PANTHER" id="PTHR43404">
    <property type="entry name" value="LIPOPOLYSACCHARIDE CHOLINEPHOSPHOTRANSFERASE LICD"/>
    <property type="match status" value="1"/>
</dbReference>
<sequence length="274" mass="32023">MNNPFLTEYVKQNLRECQLKQLSILEEVDRICQKHQIDYWLDGGSLLGAIRHGGFIPWDDDIDIAMTLEGLKQFIRVAPQELREGLFLQTSESDPTHKEPIVKVRDLNSLYIESGDNMQAPYQKGLYIDIFPFIDYPSVPKAWVKKLTKGISTSYSILHKAHYYSLRAFAEYFWFHAKYGLYRTLWGLLNLLYPKGTYMSNILINNGYGIMHRKDSIFPLGRMTFEGKEFPAPHNPDAYLKDLYKNYMEIPPEDKRKIHAIYVHPELITHGNNR</sequence>
<comment type="caution">
    <text evidence="2">The sequence shown here is derived from an EMBL/GenBank/DDBJ whole genome shotgun (WGS) entry which is preliminary data.</text>
</comment>
<dbReference type="InterPro" id="IPR007074">
    <property type="entry name" value="LicD/FKTN/FKRP_NTP_transf"/>
</dbReference>
<name>A0ABS2EUR1_9BACE</name>
<dbReference type="EMBL" id="JACJJW010000014">
    <property type="protein sequence ID" value="MBM6758420.1"/>
    <property type="molecule type" value="Genomic_DNA"/>
</dbReference>
<evidence type="ECO:0000313" key="3">
    <source>
        <dbReference type="Proteomes" id="UP000703295"/>
    </source>
</evidence>
<feature type="domain" description="LicD/FKTN/FKRP nucleotidyltransferase" evidence="1">
    <location>
        <begin position="32"/>
        <end position="245"/>
    </location>
</feature>